<feature type="domain" description="Integrase catalytic" evidence="1">
    <location>
        <begin position="127"/>
        <end position="288"/>
    </location>
</feature>
<dbReference type="Gene3D" id="1.10.1170.10">
    <property type="entry name" value="Inhibitor Of Apoptosis Protein (2mihbC-IAP-1), Chain A"/>
    <property type="match status" value="1"/>
</dbReference>
<dbReference type="SUPFAM" id="SSF53098">
    <property type="entry name" value="Ribonuclease H-like"/>
    <property type="match status" value="1"/>
</dbReference>
<evidence type="ECO:0000313" key="2">
    <source>
        <dbReference type="EMBL" id="KAK3105033.1"/>
    </source>
</evidence>
<organism evidence="2 3">
    <name type="scientific">Pinctada imbricata</name>
    <name type="common">Atlantic pearl-oyster</name>
    <name type="synonym">Pinctada martensii</name>
    <dbReference type="NCBI Taxonomy" id="66713"/>
    <lineage>
        <taxon>Eukaryota</taxon>
        <taxon>Metazoa</taxon>
        <taxon>Spiralia</taxon>
        <taxon>Lophotrochozoa</taxon>
        <taxon>Mollusca</taxon>
        <taxon>Bivalvia</taxon>
        <taxon>Autobranchia</taxon>
        <taxon>Pteriomorphia</taxon>
        <taxon>Pterioida</taxon>
        <taxon>Pterioidea</taxon>
        <taxon>Pteriidae</taxon>
        <taxon>Pinctada</taxon>
    </lineage>
</organism>
<dbReference type="AlphaFoldDB" id="A0AA88YNT6"/>
<accession>A0AA88YNT6</accession>
<gene>
    <name evidence="2" type="ORF">FSP39_015744</name>
</gene>
<evidence type="ECO:0000259" key="1">
    <source>
        <dbReference type="PROSITE" id="PS50994"/>
    </source>
</evidence>
<evidence type="ECO:0000313" key="3">
    <source>
        <dbReference type="Proteomes" id="UP001186944"/>
    </source>
</evidence>
<keyword evidence="3" id="KW-1185">Reference proteome</keyword>
<sequence length="420" mass="49896">MSSTMDCCPNILETDSGPNYVGTHFSDSPANFAFALESSQRHHDEYMTLPLPFRNIEPPPVPKRKPSTPWKYPDYVYYAERLASFKDWPKYLKGPSKRDLARAGFVYTNDGFSLQKKRRKGFKRRRVIVQGIDYQWEADLADVQNISKFNDGINFLLIVVDIFSRFLWVRPLMNKRATTVLDAFKDILKGPRRPKSIRTDKGSEFTNKALQQYFKKEKNKIFYALNETKANYAERYIQTLKKRLYRFFTHFQKYEYKDILQDMVKSINETPHRSINGRNPASITSKNEEEVRLDAYIARRKESKSKTKLKKPRRIPFRFKIGDQVRITHLKRVFQREYDQTYTEEVFIIRDRMRSQEGIPMYKLKDMMDDSIQGSFYASELQKVFKDENTIWRIEKIVKKKKISRKTRSTGSMAWMVIEI</sequence>
<dbReference type="Gene3D" id="3.30.420.10">
    <property type="entry name" value="Ribonuclease H-like superfamily/Ribonuclease H"/>
    <property type="match status" value="1"/>
</dbReference>
<reference evidence="2" key="1">
    <citation type="submission" date="2019-08" db="EMBL/GenBank/DDBJ databases">
        <title>The improved chromosome-level genome for the pearl oyster Pinctada fucata martensii using PacBio sequencing and Hi-C.</title>
        <authorList>
            <person name="Zheng Z."/>
        </authorList>
    </citation>
    <scope>NUCLEOTIDE SEQUENCE</scope>
    <source>
        <strain evidence="2">ZZ-2019</strain>
        <tissue evidence="2">Adductor muscle</tissue>
    </source>
</reference>
<dbReference type="GO" id="GO:0015074">
    <property type="term" value="P:DNA integration"/>
    <property type="evidence" value="ECO:0007669"/>
    <property type="project" value="InterPro"/>
</dbReference>
<dbReference type="InterPro" id="IPR001584">
    <property type="entry name" value="Integrase_cat-core"/>
</dbReference>
<dbReference type="PROSITE" id="PS50994">
    <property type="entry name" value="INTEGRASE"/>
    <property type="match status" value="1"/>
</dbReference>
<dbReference type="InterPro" id="IPR012337">
    <property type="entry name" value="RNaseH-like_sf"/>
</dbReference>
<dbReference type="PANTHER" id="PTHR46585:SF1">
    <property type="entry name" value="CHROMO DOMAIN-CONTAINING PROTEIN"/>
    <property type="match status" value="1"/>
</dbReference>
<proteinExistence type="predicted"/>
<comment type="caution">
    <text evidence="2">The sequence shown here is derived from an EMBL/GenBank/DDBJ whole genome shotgun (WGS) entry which is preliminary data.</text>
</comment>
<name>A0AA88YNT6_PINIB</name>
<dbReference type="GO" id="GO:0003676">
    <property type="term" value="F:nucleic acid binding"/>
    <property type="evidence" value="ECO:0007669"/>
    <property type="project" value="InterPro"/>
</dbReference>
<protein>
    <recommendedName>
        <fullName evidence="1">Integrase catalytic domain-containing protein</fullName>
    </recommendedName>
</protein>
<dbReference type="EMBL" id="VSWD01000004">
    <property type="protein sequence ID" value="KAK3105033.1"/>
    <property type="molecule type" value="Genomic_DNA"/>
</dbReference>
<dbReference type="Proteomes" id="UP001186944">
    <property type="component" value="Unassembled WGS sequence"/>
</dbReference>
<dbReference type="InterPro" id="IPR036397">
    <property type="entry name" value="RNaseH_sf"/>
</dbReference>
<dbReference type="SUPFAM" id="SSF57924">
    <property type="entry name" value="Inhibitor of apoptosis (IAP) repeat"/>
    <property type="match status" value="1"/>
</dbReference>
<dbReference type="Pfam" id="PF00665">
    <property type="entry name" value="rve"/>
    <property type="match status" value="1"/>
</dbReference>
<dbReference type="PANTHER" id="PTHR46585">
    <property type="entry name" value="INTEGRASE CORE DOMAIN CONTAINING PROTEIN"/>
    <property type="match status" value="1"/>
</dbReference>